<name>A0A1G2KZG4_9BACT</name>
<dbReference type="Proteomes" id="UP000177982">
    <property type="component" value="Unassembled WGS sequence"/>
</dbReference>
<feature type="transmembrane region" description="Helical" evidence="1">
    <location>
        <begin position="7"/>
        <end position="25"/>
    </location>
</feature>
<comment type="caution">
    <text evidence="2">The sequence shown here is derived from an EMBL/GenBank/DDBJ whole genome shotgun (WGS) entry which is preliminary data.</text>
</comment>
<evidence type="ECO:0000256" key="1">
    <source>
        <dbReference type="SAM" id="Phobius"/>
    </source>
</evidence>
<dbReference type="AlphaFoldDB" id="A0A1G2KZG4"/>
<keyword evidence="1" id="KW-1133">Transmembrane helix</keyword>
<feature type="transmembrane region" description="Helical" evidence="1">
    <location>
        <begin position="87"/>
        <end position="104"/>
    </location>
</feature>
<gene>
    <name evidence="2" type="ORF">A2934_02645</name>
</gene>
<feature type="transmembrane region" description="Helical" evidence="1">
    <location>
        <begin position="50"/>
        <end position="67"/>
    </location>
</feature>
<organism evidence="2 3">
    <name type="scientific">Candidatus Sungbacteria bacterium RIFCSPLOWO2_01_FULL_47_10</name>
    <dbReference type="NCBI Taxonomy" id="1802276"/>
    <lineage>
        <taxon>Bacteria</taxon>
        <taxon>Candidatus Sungiibacteriota</taxon>
    </lineage>
</organism>
<dbReference type="EMBL" id="MHQO01000072">
    <property type="protein sequence ID" value="OHA04634.1"/>
    <property type="molecule type" value="Genomic_DNA"/>
</dbReference>
<keyword evidence="1" id="KW-0472">Membrane</keyword>
<accession>A0A1G2KZG4</accession>
<proteinExistence type="predicted"/>
<keyword evidence="1" id="KW-0812">Transmembrane</keyword>
<protein>
    <submittedName>
        <fullName evidence="2">Uncharacterized protein</fullName>
    </submittedName>
</protein>
<reference evidence="2 3" key="1">
    <citation type="journal article" date="2016" name="Nat. Commun.">
        <title>Thousands of microbial genomes shed light on interconnected biogeochemical processes in an aquifer system.</title>
        <authorList>
            <person name="Anantharaman K."/>
            <person name="Brown C.T."/>
            <person name="Hug L.A."/>
            <person name="Sharon I."/>
            <person name="Castelle C.J."/>
            <person name="Probst A.J."/>
            <person name="Thomas B.C."/>
            <person name="Singh A."/>
            <person name="Wilkins M.J."/>
            <person name="Karaoz U."/>
            <person name="Brodie E.L."/>
            <person name="Williams K.H."/>
            <person name="Hubbard S.S."/>
            <person name="Banfield J.F."/>
        </authorList>
    </citation>
    <scope>NUCLEOTIDE SEQUENCE [LARGE SCALE GENOMIC DNA]</scope>
</reference>
<evidence type="ECO:0000313" key="3">
    <source>
        <dbReference type="Proteomes" id="UP000177982"/>
    </source>
</evidence>
<sequence length="116" mass="13201">MKISKLNLIFLLIFLAFYAGGYAYLNSSEALYHSSCVSILTIGITCERSALLLVLSFICALFAHFLIDGFGMRASRRKTFLRMRAAYLHPILPSPFYSFLYWLLRSVNSPNVIYDA</sequence>
<evidence type="ECO:0000313" key="2">
    <source>
        <dbReference type="EMBL" id="OHA04634.1"/>
    </source>
</evidence>